<evidence type="ECO:0000256" key="1">
    <source>
        <dbReference type="SAM" id="MobiDB-lite"/>
    </source>
</evidence>
<organism evidence="3">
    <name type="scientific">Candidatus Kentrum sp. SD</name>
    <dbReference type="NCBI Taxonomy" id="2126332"/>
    <lineage>
        <taxon>Bacteria</taxon>
        <taxon>Pseudomonadati</taxon>
        <taxon>Pseudomonadota</taxon>
        <taxon>Gammaproteobacteria</taxon>
        <taxon>Candidatus Kentrum</taxon>
    </lineage>
</organism>
<protein>
    <submittedName>
        <fullName evidence="3">Uncharacterized protein</fullName>
    </submittedName>
</protein>
<proteinExistence type="predicted"/>
<evidence type="ECO:0000313" key="5">
    <source>
        <dbReference type="EMBL" id="VFK80434.1"/>
    </source>
</evidence>
<evidence type="ECO:0000313" key="4">
    <source>
        <dbReference type="EMBL" id="VFK48492.1"/>
    </source>
</evidence>
<dbReference type="EMBL" id="CAADFR010000173">
    <property type="protein sequence ID" value="VFK44239.1"/>
    <property type="molecule type" value="Genomic_DNA"/>
</dbReference>
<accession>A0A450YRW8</accession>
<reference evidence="3" key="1">
    <citation type="submission" date="2019-02" db="EMBL/GenBank/DDBJ databases">
        <authorList>
            <person name="Gruber-Vodicka R. H."/>
            <person name="Seah K. B. B."/>
        </authorList>
    </citation>
    <scope>NUCLEOTIDE SEQUENCE</scope>
    <source>
        <strain evidence="5">BECK_S127</strain>
        <strain evidence="4">BECK_S1320</strain>
        <strain evidence="3">BECK_S1321</strain>
    </source>
</reference>
<keyword evidence="2" id="KW-1133">Transmembrane helix</keyword>
<evidence type="ECO:0000256" key="2">
    <source>
        <dbReference type="SAM" id="Phobius"/>
    </source>
</evidence>
<dbReference type="EMBL" id="CAADHB010000114">
    <property type="protein sequence ID" value="VFK80434.1"/>
    <property type="molecule type" value="Genomic_DNA"/>
</dbReference>
<feature type="transmembrane region" description="Helical" evidence="2">
    <location>
        <begin position="59"/>
        <end position="79"/>
    </location>
</feature>
<dbReference type="EMBL" id="CAADFU010000127">
    <property type="protein sequence ID" value="VFK48492.1"/>
    <property type="molecule type" value="Genomic_DNA"/>
</dbReference>
<dbReference type="Gene3D" id="1.10.287.950">
    <property type="entry name" value="Methyl-accepting chemotaxis protein"/>
    <property type="match status" value="1"/>
</dbReference>
<feature type="region of interest" description="Disordered" evidence="1">
    <location>
        <begin position="1"/>
        <end position="35"/>
    </location>
</feature>
<feature type="compositionally biased region" description="Low complexity" evidence="1">
    <location>
        <begin position="11"/>
        <end position="34"/>
    </location>
</feature>
<keyword evidence="2" id="KW-0472">Membrane</keyword>
<dbReference type="AlphaFoldDB" id="A0A450YRW8"/>
<gene>
    <name evidence="5" type="ORF">BECKSD772D_GA0070982_11144</name>
    <name evidence="4" type="ORF">BECKSD772E_GA0070983_11274</name>
    <name evidence="3" type="ORF">BECKSD772F_GA0070984_11732</name>
</gene>
<keyword evidence="2" id="KW-0812">Transmembrane</keyword>
<sequence>MSITPPEKGNSAPPRETSSESSPSSAARVSPKRSMAGGEVHLERFTTTFESMARRWEMIVYPSMLAFIVLAVYGFYLVYSLTRDMHTLSQSMDPDMQPHMDILAESVTKLSKSIDVMSGQVVKMTQSVQNMDKTMIAINTNITSMQKDMSRMTESMDNMEPMLVNLSEMNVAIHRMNDSIISMTMSIGQIGHDVGAATQQFVRPMSVINSFAPW</sequence>
<name>A0A450YRW8_9GAMM</name>
<evidence type="ECO:0000313" key="3">
    <source>
        <dbReference type="EMBL" id="VFK44239.1"/>
    </source>
</evidence>